<dbReference type="OrthoDB" id="3335835at2"/>
<dbReference type="Pfam" id="PF13340">
    <property type="entry name" value="DUF4096"/>
    <property type="match status" value="1"/>
</dbReference>
<dbReference type="PANTHER" id="PTHR46637:SF1">
    <property type="entry name" value="BLL5188 PROTEIN"/>
    <property type="match status" value="1"/>
</dbReference>
<reference evidence="4" key="1">
    <citation type="submission" date="2019-04" db="EMBL/GenBank/DDBJ databases">
        <title>Nocardioides xinjiangensis sp. nov.</title>
        <authorList>
            <person name="Liu S."/>
        </authorList>
    </citation>
    <scope>NUCLEOTIDE SEQUENCE [LARGE SCALE GENOMIC DNA]</scope>
    <source>
        <strain evidence="4">18</strain>
    </source>
</reference>
<comment type="caution">
    <text evidence="3">The sequence shown here is derived from an EMBL/GenBank/DDBJ whole genome shotgun (WGS) entry which is preliminary data.</text>
</comment>
<evidence type="ECO:0000259" key="2">
    <source>
        <dbReference type="Pfam" id="PF13340"/>
    </source>
</evidence>
<accession>A0A4S8PZB4</accession>
<proteinExistence type="predicted"/>
<feature type="domain" description="Insertion element IS402-like" evidence="2">
    <location>
        <begin position="10"/>
        <end position="82"/>
    </location>
</feature>
<evidence type="ECO:0000256" key="1">
    <source>
        <dbReference type="SAM" id="MobiDB-lite"/>
    </source>
</evidence>
<reference evidence="3 4" key="2">
    <citation type="submission" date="2019-05" db="EMBL/GenBank/DDBJ databases">
        <title>Glycomyces buryatensis sp. nov.</title>
        <authorList>
            <person name="Nikitina E."/>
        </authorList>
    </citation>
    <scope>NUCLEOTIDE SEQUENCE [LARGE SCALE GENOMIC DNA]</scope>
    <source>
        <strain evidence="3 4">18</strain>
    </source>
</reference>
<sequence length="174" mass="19307">MSSVAGRGDLTDKQWARLRRWIPTPAPTGRPITRSRRVLFNGVAWRVRVGSPWRDVPERYGPLPTAYQLFAAWQQTGVWAQITKLILALLDVEGHLTWTVSVDSTTIRAHQAAAGARHRPAPGEPDDHALGRSRGEHHAEEVLHSYANPNAQLDAVLDRLEDSLEADKRSSGPS</sequence>
<dbReference type="InterPro" id="IPR025161">
    <property type="entry name" value="IS402-like_dom"/>
</dbReference>
<organism evidence="3 4">
    <name type="scientific">Glycomyces buryatensis</name>
    <dbReference type="NCBI Taxonomy" id="2570927"/>
    <lineage>
        <taxon>Bacteria</taxon>
        <taxon>Bacillati</taxon>
        <taxon>Actinomycetota</taxon>
        <taxon>Actinomycetes</taxon>
        <taxon>Glycomycetales</taxon>
        <taxon>Glycomycetaceae</taxon>
        <taxon>Glycomyces</taxon>
    </lineage>
</organism>
<name>A0A4S8PZB4_9ACTN</name>
<gene>
    <name evidence="3" type="ORF">FAB82_26030</name>
</gene>
<evidence type="ECO:0000313" key="4">
    <source>
        <dbReference type="Proteomes" id="UP000308760"/>
    </source>
</evidence>
<feature type="compositionally biased region" description="Basic and acidic residues" evidence="1">
    <location>
        <begin position="125"/>
        <end position="139"/>
    </location>
</feature>
<dbReference type="PANTHER" id="PTHR46637">
    <property type="entry name" value="TIS1421-TRANSPOSASE PROTEIN A"/>
    <property type="match status" value="1"/>
</dbReference>
<evidence type="ECO:0000313" key="3">
    <source>
        <dbReference type="EMBL" id="THV33599.1"/>
    </source>
</evidence>
<dbReference type="Proteomes" id="UP000308760">
    <property type="component" value="Unassembled WGS sequence"/>
</dbReference>
<dbReference type="AlphaFoldDB" id="A0A4S8PZB4"/>
<protein>
    <submittedName>
        <fullName evidence="3">Transposase</fullName>
    </submittedName>
</protein>
<dbReference type="InterPro" id="IPR052909">
    <property type="entry name" value="Transposase_6_like"/>
</dbReference>
<keyword evidence="4" id="KW-1185">Reference proteome</keyword>
<dbReference type="RefSeq" id="WP_136537480.1">
    <property type="nucleotide sequence ID" value="NZ_STGY01000083.1"/>
</dbReference>
<feature type="region of interest" description="Disordered" evidence="1">
    <location>
        <begin position="111"/>
        <end position="139"/>
    </location>
</feature>
<dbReference type="EMBL" id="STGY01000083">
    <property type="protein sequence ID" value="THV33599.1"/>
    <property type="molecule type" value="Genomic_DNA"/>
</dbReference>